<dbReference type="Pfam" id="PF00639">
    <property type="entry name" value="Rotamase"/>
    <property type="match status" value="2"/>
</dbReference>
<dbReference type="InterPro" id="IPR000297">
    <property type="entry name" value="PPIase_PpiC"/>
</dbReference>
<keyword evidence="3" id="KW-0732">Signal</keyword>
<dbReference type="InterPro" id="IPR050245">
    <property type="entry name" value="PrsA_foldase"/>
</dbReference>
<gene>
    <name evidence="8" type="ORF">RISK_001754</name>
</gene>
<dbReference type="STRING" id="595434.RISK_001754"/>
<dbReference type="SUPFAM" id="SSF109998">
    <property type="entry name" value="Triger factor/SurA peptide-binding domain-like"/>
    <property type="match status" value="2"/>
</dbReference>
<dbReference type="PANTHER" id="PTHR47245:SF1">
    <property type="entry name" value="FOLDASE PROTEIN PRSA"/>
    <property type="match status" value="1"/>
</dbReference>
<evidence type="ECO:0000259" key="7">
    <source>
        <dbReference type="PROSITE" id="PS50198"/>
    </source>
</evidence>
<protein>
    <recommendedName>
        <fullName evidence="2">peptidylprolyl isomerase</fullName>
        <ecNumber evidence="2">5.2.1.8</ecNumber>
    </recommendedName>
</protein>
<evidence type="ECO:0000313" key="8">
    <source>
        <dbReference type="EMBL" id="KLU06543.1"/>
    </source>
</evidence>
<proteinExistence type="predicted"/>
<evidence type="ECO:0000313" key="9">
    <source>
        <dbReference type="Proteomes" id="UP000036367"/>
    </source>
</evidence>
<evidence type="ECO:0000256" key="6">
    <source>
        <dbReference type="PROSITE-ProRule" id="PRU00278"/>
    </source>
</evidence>
<dbReference type="InterPro" id="IPR046357">
    <property type="entry name" value="PPIase_dom_sf"/>
</dbReference>
<dbReference type="OrthoDB" id="275776at2"/>
<keyword evidence="9" id="KW-1185">Reference proteome</keyword>
<dbReference type="Gene3D" id="3.10.50.40">
    <property type="match status" value="2"/>
</dbReference>
<evidence type="ECO:0000256" key="3">
    <source>
        <dbReference type="ARBA" id="ARBA00022729"/>
    </source>
</evidence>
<evidence type="ECO:0000256" key="5">
    <source>
        <dbReference type="ARBA" id="ARBA00023235"/>
    </source>
</evidence>
<dbReference type="RefSeq" id="WP_047813549.1">
    <property type="nucleotide sequence ID" value="NZ_LECT01000015.1"/>
</dbReference>
<dbReference type="Pfam" id="PF13624">
    <property type="entry name" value="SurA_N_3"/>
    <property type="match status" value="1"/>
</dbReference>
<dbReference type="GO" id="GO:0003755">
    <property type="term" value="F:peptidyl-prolyl cis-trans isomerase activity"/>
    <property type="evidence" value="ECO:0007669"/>
    <property type="project" value="UniProtKB-KW"/>
</dbReference>
<dbReference type="Proteomes" id="UP000036367">
    <property type="component" value="Unassembled WGS sequence"/>
</dbReference>
<dbReference type="PANTHER" id="PTHR47245">
    <property type="entry name" value="PEPTIDYLPROLYL ISOMERASE"/>
    <property type="match status" value="1"/>
</dbReference>
<comment type="catalytic activity">
    <reaction evidence="1">
        <text>[protein]-peptidylproline (omega=180) = [protein]-peptidylproline (omega=0)</text>
        <dbReference type="Rhea" id="RHEA:16237"/>
        <dbReference type="Rhea" id="RHEA-COMP:10747"/>
        <dbReference type="Rhea" id="RHEA-COMP:10748"/>
        <dbReference type="ChEBI" id="CHEBI:83833"/>
        <dbReference type="ChEBI" id="CHEBI:83834"/>
        <dbReference type="EC" id="5.2.1.8"/>
    </reaction>
</comment>
<sequence length="602" mass="66310">MTIQSHLALPPTSSRTFIRRAIVLTAAIVAILGGVSTMRVEAAENSVVAVVNADPISRDALASASVERYGTDVLDNLINRHLIMQECNRRGLGVTNEEVRTEIFRVAKKFGLNVESYLQLLQEERDITPDQYSREIIWPMLALRKLVADEVVVSQDEFNRAFVSQYGEAIKCRMVMVQDQSQATQLHAQAVAEPSSFARLAKEFSEDPTSASVGGLIPPIRRYMGDQAIEDAAFALDVAEVSDVLPVGDHWMFLQAVRRMPASQPAPQALPAIKEQINDRIRDEKMKTAASQLFAQLQEQAQVVKVLGDAEASAKYPGVAAIINGQQVSIANVAAECIKRHGESVLEGEINRKLLTQALAKSGKKISNEDLKREIERAAISFGYMNANGSADIEGWFAAVLEGGPGTREVYIEDVVWPSVALKKLVEDETNLTQEDLQQGFESHYGPRAEVLACVLSDQRSAQKVWEMARDNPTDQFFGQLANQYSIEPVSSSNFGKVPPIRKHGGQPSVEKEVFQMKPGDLSGIIATGDKYIILRCQGFTEPVVSDFSAVQEELRSVLIEKKMNVAMGMKYDQLKQTAEIDNFFVAAKEIPRVAAESNGTR</sequence>
<comment type="caution">
    <text evidence="8">The sequence shown here is derived from an EMBL/GenBank/DDBJ whole genome shotgun (WGS) entry which is preliminary data.</text>
</comment>
<feature type="domain" description="PpiC" evidence="7">
    <location>
        <begin position="167"/>
        <end position="258"/>
    </location>
</feature>
<evidence type="ECO:0000256" key="1">
    <source>
        <dbReference type="ARBA" id="ARBA00000971"/>
    </source>
</evidence>
<dbReference type="EC" id="5.2.1.8" evidence="2"/>
<name>A0A0J1BJE0_RHOIS</name>
<organism evidence="8 9">
    <name type="scientific">Rhodopirellula islandica</name>
    <dbReference type="NCBI Taxonomy" id="595434"/>
    <lineage>
        <taxon>Bacteria</taxon>
        <taxon>Pseudomonadati</taxon>
        <taxon>Planctomycetota</taxon>
        <taxon>Planctomycetia</taxon>
        <taxon>Pirellulales</taxon>
        <taxon>Pirellulaceae</taxon>
        <taxon>Rhodopirellula</taxon>
    </lineage>
</organism>
<dbReference type="EMBL" id="LECT01000015">
    <property type="protein sequence ID" value="KLU06543.1"/>
    <property type="molecule type" value="Genomic_DNA"/>
</dbReference>
<reference evidence="8" key="1">
    <citation type="submission" date="2015-05" db="EMBL/GenBank/DDBJ databases">
        <title>Permanent draft genome of Rhodopirellula islandicus K833.</title>
        <authorList>
            <person name="Kizina J."/>
            <person name="Richter M."/>
            <person name="Glockner F.O."/>
            <person name="Harder J."/>
        </authorList>
    </citation>
    <scope>NUCLEOTIDE SEQUENCE [LARGE SCALE GENOMIC DNA]</scope>
    <source>
        <strain evidence="8">K833</strain>
    </source>
</reference>
<evidence type="ECO:0000256" key="2">
    <source>
        <dbReference type="ARBA" id="ARBA00013194"/>
    </source>
</evidence>
<feature type="domain" description="PpiC" evidence="7">
    <location>
        <begin position="446"/>
        <end position="539"/>
    </location>
</feature>
<dbReference type="PROSITE" id="PS50198">
    <property type="entry name" value="PPIC_PPIASE_2"/>
    <property type="match status" value="2"/>
</dbReference>
<keyword evidence="5 6" id="KW-0413">Isomerase</keyword>
<dbReference type="PATRIC" id="fig|595434.4.peg.1672"/>
<keyword evidence="4 6" id="KW-0697">Rotamase</keyword>
<dbReference type="InterPro" id="IPR027304">
    <property type="entry name" value="Trigger_fact/SurA_dom_sf"/>
</dbReference>
<dbReference type="SUPFAM" id="SSF54534">
    <property type="entry name" value="FKBP-like"/>
    <property type="match status" value="2"/>
</dbReference>
<evidence type="ECO:0000256" key="4">
    <source>
        <dbReference type="ARBA" id="ARBA00023110"/>
    </source>
</evidence>
<dbReference type="Gene3D" id="1.10.4030.10">
    <property type="entry name" value="Porin chaperone SurA, peptide-binding domain"/>
    <property type="match status" value="1"/>
</dbReference>
<accession>A0A0J1BJE0</accession>
<dbReference type="AlphaFoldDB" id="A0A0J1BJE0"/>